<keyword evidence="3" id="KW-0963">Cytoplasm</keyword>
<reference evidence="6 7" key="1">
    <citation type="journal article" date="2017" name="PLoS Biol.">
        <title>The sea cucumber genome provides insights into morphological evolution and visceral regeneration.</title>
        <authorList>
            <person name="Zhang X."/>
            <person name="Sun L."/>
            <person name="Yuan J."/>
            <person name="Sun Y."/>
            <person name="Gao Y."/>
            <person name="Zhang L."/>
            <person name="Li S."/>
            <person name="Dai H."/>
            <person name="Hamel J.F."/>
            <person name="Liu C."/>
            <person name="Yu Y."/>
            <person name="Liu S."/>
            <person name="Lin W."/>
            <person name="Guo K."/>
            <person name="Jin S."/>
            <person name="Xu P."/>
            <person name="Storey K.B."/>
            <person name="Huan P."/>
            <person name="Zhang T."/>
            <person name="Zhou Y."/>
            <person name="Zhang J."/>
            <person name="Lin C."/>
            <person name="Li X."/>
            <person name="Xing L."/>
            <person name="Huo D."/>
            <person name="Sun M."/>
            <person name="Wang L."/>
            <person name="Mercier A."/>
            <person name="Li F."/>
            <person name="Yang H."/>
            <person name="Xiang J."/>
        </authorList>
    </citation>
    <scope>NUCLEOTIDE SEQUENCE [LARGE SCALE GENOMIC DNA]</scope>
    <source>
        <strain evidence="6">Shaxun</strain>
        <tissue evidence="6">Muscle</tissue>
    </source>
</reference>
<evidence type="ECO:0000256" key="1">
    <source>
        <dbReference type="ARBA" id="ARBA00004123"/>
    </source>
</evidence>
<dbReference type="InterPro" id="IPR029404">
    <property type="entry name" value="CDIN1"/>
</dbReference>
<accession>A0A2G8K1D0</accession>
<dbReference type="OrthoDB" id="1272at2759"/>
<gene>
    <name evidence="6" type="ORF">BSL78_21343</name>
</gene>
<organism evidence="6 7">
    <name type="scientific">Stichopus japonicus</name>
    <name type="common">Sea cucumber</name>
    <dbReference type="NCBI Taxonomy" id="307972"/>
    <lineage>
        <taxon>Eukaryota</taxon>
        <taxon>Metazoa</taxon>
        <taxon>Echinodermata</taxon>
        <taxon>Eleutherozoa</taxon>
        <taxon>Echinozoa</taxon>
        <taxon>Holothuroidea</taxon>
        <taxon>Aspidochirotacea</taxon>
        <taxon>Aspidochirotida</taxon>
        <taxon>Stichopodidae</taxon>
        <taxon>Apostichopus</taxon>
    </lineage>
</organism>
<dbReference type="Proteomes" id="UP000230750">
    <property type="component" value="Unassembled WGS sequence"/>
</dbReference>
<dbReference type="PANTHER" id="PTHR31661:SF1">
    <property type="entry name" value="CDAN1-INTERACTING NUCLEASE 1"/>
    <property type="match status" value="1"/>
</dbReference>
<dbReference type="GO" id="GO:0005634">
    <property type="term" value="C:nucleus"/>
    <property type="evidence" value="ECO:0007669"/>
    <property type="project" value="UniProtKB-SubCell"/>
</dbReference>
<dbReference type="AlphaFoldDB" id="A0A2G8K1D0"/>
<evidence type="ECO:0000256" key="5">
    <source>
        <dbReference type="ARBA" id="ARBA00023480"/>
    </source>
</evidence>
<evidence type="ECO:0000313" key="7">
    <source>
        <dbReference type="Proteomes" id="UP000230750"/>
    </source>
</evidence>
<evidence type="ECO:0000256" key="4">
    <source>
        <dbReference type="ARBA" id="ARBA00023242"/>
    </source>
</evidence>
<dbReference type="PANTHER" id="PTHR31661">
    <property type="entry name" value="SIMILAR TO CDNA SEQUENCE BC052040"/>
    <property type="match status" value="1"/>
</dbReference>
<protein>
    <recommendedName>
        <fullName evidence="5">CDAN1-interacting nuclease 1</fullName>
    </recommendedName>
</protein>
<keyword evidence="4" id="KW-0539">Nucleus</keyword>
<keyword evidence="7" id="KW-1185">Reference proteome</keyword>
<comment type="subcellular location">
    <subcellularLocation>
        <location evidence="2">Cytoplasm</location>
    </subcellularLocation>
    <subcellularLocation>
        <location evidence="1">Nucleus</location>
    </subcellularLocation>
</comment>
<name>A0A2G8K1D0_STIJA</name>
<comment type="caution">
    <text evidence="6">The sequence shown here is derived from an EMBL/GenBank/DDBJ whole genome shotgun (WGS) entry which is preliminary data.</text>
</comment>
<dbReference type="Pfam" id="PF14811">
    <property type="entry name" value="TPD"/>
    <property type="match status" value="1"/>
</dbReference>
<evidence type="ECO:0000256" key="3">
    <source>
        <dbReference type="ARBA" id="ARBA00022490"/>
    </source>
</evidence>
<dbReference type="STRING" id="307972.A0A2G8K1D0"/>
<proteinExistence type="predicted"/>
<evidence type="ECO:0000256" key="2">
    <source>
        <dbReference type="ARBA" id="ARBA00004496"/>
    </source>
</evidence>
<dbReference type="GO" id="GO:0005737">
    <property type="term" value="C:cytoplasm"/>
    <property type="evidence" value="ECO:0007669"/>
    <property type="project" value="UniProtKB-SubCell"/>
</dbReference>
<evidence type="ECO:0000313" key="6">
    <source>
        <dbReference type="EMBL" id="PIK41806.1"/>
    </source>
</evidence>
<dbReference type="EMBL" id="MRZV01000987">
    <property type="protein sequence ID" value="PIK41806.1"/>
    <property type="molecule type" value="Genomic_DNA"/>
</dbReference>
<sequence>MNSWKSQEILMISYSVNLWFYWLQVVCMMKLFRYEQIKDKLSQKSFDGTTQSFKDVIHQFSDTSIETLRSIHAQIVQNKMKRTLASHQKPQAVKEFLRRYHSRIRGNERKPVLINIAEEADMSPALLARIVLENHLQERADSDEEPHKVLKSEVTRLMKEPHLIEDGALSIQVQLCNLKDPCYGPYVEAIKHTDCRYRKEVFLISKLKEYRFDFMTEDDMRVKGYDKTPDVKLEVPFAWNGNVINWIESKASFGDEKSHNQYIKDQYFSYINRFGSGLVIYWFGFIDELAEACKQHGIHLSDRLPEENEIVRFDPYPLKWDPEEEEPE</sequence>